<dbReference type="InterPro" id="IPR050433">
    <property type="entry name" value="Myc_transcription_factors"/>
</dbReference>
<comment type="subunit">
    <text evidence="2">Efficient DNA binding requires dimerization with another bHLH protein.</text>
</comment>
<dbReference type="PANTHER" id="PTHR45851">
    <property type="entry name" value="MYC PROTO-ONCOGENE"/>
    <property type="match status" value="1"/>
</dbReference>
<keyword evidence="2" id="KW-0539">Nucleus</keyword>
<dbReference type="PROSITE" id="PS50888">
    <property type="entry name" value="BHLH"/>
    <property type="match status" value="1"/>
</dbReference>
<keyword evidence="6" id="KW-1185">Reference proteome</keyword>
<dbReference type="InterPro" id="IPR036638">
    <property type="entry name" value="HLH_DNA-bd_sf"/>
</dbReference>
<dbReference type="Pfam" id="PF01056">
    <property type="entry name" value="Myc_N"/>
    <property type="match status" value="2"/>
</dbReference>
<proteinExistence type="predicted"/>
<feature type="domain" description="BHLH" evidence="4">
    <location>
        <begin position="273"/>
        <end position="326"/>
    </location>
</feature>
<dbReference type="Pfam" id="PF00010">
    <property type="entry name" value="HLH"/>
    <property type="match status" value="1"/>
</dbReference>
<sequence>MNSLTFSVSGRASGDTGTMDFGSYNTHYFYDEDLQEDFYWHIAPSEDIWKKFELVPGSPRPNAGSLGESGTEWRSEIMDLGWESPVKLSKLSSVVLRRDCMWSSFSTREQLEKVINERLSGAPSRAASTATTAQSVSEPEVLEEPVVSPVEQTVVPAVIPEKIAHSSGSESTSDSDEDEIDVVTVGKRKSYHGRQPVTITVRADPKLFHISIHQQQHNYAARLPPEPSSTSSQDSPSPSAEEPGEISCSGQPCSPSSSNSTTPSGGSDSEDLVKRKNHNYMERKRRNDLRSRFLALREEVPGLANASKLSPKVVVLGKATEYLKGLIGAEQQLVAEKVKLRTRHKQLLRRISQLKSR</sequence>
<gene>
    <name evidence="5" type="ORF">RIMI_LOCUS2972918</name>
</gene>
<dbReference type="InterPro" id="IPR012682">
    <property type="entry name" value="Tscrpt_reg_Myc_N"/>
</dbReference>
<evidence type="ECO:0000256" key="3">
    <source>
        <dbReference type="SAM" id="MobiDB-lite"/>
    </source>
</evidence>
<feature type="compositionally biased region" description="Low complexity" evidence="3">
    <location>
        <begin position="120"/>
        <end position="151"/>
    </location>
</feature>
<protein>
    <recommendedName>
        <fullName evidence="4">BHLH domain-containing protein</fullName>
    </recommendedName>
</protein>
<evidence type="ECO:0000259" key="4">
    <source>
        <dbReference type="PROSITE" id="PS50888"/>
    </source>
</evidence>
<feature type="region of interest" description="Disordered" evidence="3">
    <location>
        <begin position="120"/>
        <end position="179"/>
    </location>
</feature>
<dbReference type="SMART" id="SM00353">
    <property type="entry name" value="HLH"/>
    <property type="match status" value="1"/>
</dbReference>
<feature type="region of interest" description="Disordered" evidence="3">
    <location>
        <begin position="215"/>
        <end position="284"/>
    </location>
</feature>
<keyword evidence="1 2" id="KW-0238">DNA-binding</keyword>
<dbReference type="Gene3D" id="4.10.280.10">
    <property type="entry name" value="Helix-loop-helix DNA-binding domain"/>
    <property type="match status" value="1"/>
</dbReference>
<dbReference type="SUPFAM" id="SSF47459">
    <property type="entry name" value="HLH, helix-loop-helix DNA-binding domain"/>
    <property type="match status" value="1"/>
</dbReference>
<evidence type="ECO:0000256" key="2">
    <source>
        <dbReference type="PIRNR" id="PIRNR001705"/>
    </source>
</evidence>
<comment type="subcellular location">
    <subcellularLocation>
        <location evidence="2">Nucleus</location>
    </subcellularLocation>
</comment>
<evidence type="ECO:0000256" key="1">
    <source>
        <dbReference type="ARBA" id="ARBA00023125"/>
    </source>
</evidence>
<name>A0ABN9L1J1_9NEOB</name>
<dbReference type="EMBL" id="CAUEEQ010004335">
    <property type="protein sequence ID" value="CAJ0927149.1"/>
    <property type="molecule type" value="Genomic_DNA"/>
</dbReference>
<organism evidence="5 6">
    <name type="scientific">Ranitomeya imitator</name>
    <name type="common">mimic poison frog</name>
    <dbReference type="NCBI Taxonomy" id="111125"/>
    <lineage>
        <taxon>Eukaryota</taxon>
        <taxon>Metazoa</taxon>
        <taxon>Chordata</taxon>
        <taxon>Craniata</taxon>
        <taxon>Vertebrata</taxon>
        <taxon>Euteleostomi</taxon>
        <taxon>Amphibia</taxon>
        <taxon>Batrachia</taxon>
        <taxon>Anura</taxon>
        <taxon>Neobatrachia</taxon>
        <taxon>Hyloidea</taxon>
        <taxon>Dendrobatidae</taxon>
        <taxon>Dendrobatinae</taxon>
        <taxon>Ranitomeya</taxon>
    </lineage>
</organism>
<accession>A0ABN9L1J1</accession>
<evidence type="ECO:0000313" key="6">
    <source>
        <dbReference type="Proteomes" id="UP001176940"/>
    </source>
</evidence>
<evidence type="ECO:0000313" key="5">
    <source>
        <dbReference type="EMBL" id="CAJ0927149.1"/>
    </source>
</evidence>
<dbReference type="PRINTS" id="PR00044">
    <property type="entry name" value="LEUZIPPRMYC"/>
</dbReference>
<dbReference type="InterPro" id="IPR011598">
    <property type="entry name" value="bHLH_dom"/>
</dbReference>
<feature type="compositionally biased region" description="Basic and acidic residues" evidence="3">
    <location>
        <begin position="271"/>
        <end position="282"/>
    </location>
</feature>
<comment type="caution">
    <text evidence="5">The sequence shown here is derived from an EMBL/GenBank/DDBJ whole genome shotgun (WGS) entry which is preliminary data.</text>
</comment>
<dbReference type="CDD" id="cd11457">
    <property type="entry name" value="bHLHzip_L-Myc"/>
    <property type="match status" value="1"/>
</dbReference>
<reference evidence="5" key="1">
    <citation type="submission" date="2023-07" db="EMBL/GenBank/DDBJ databases">
        <authorList>
            <person name="Stuckert A."/>
        </authorList>
    </citation>
    <scope>NUCLEOTIDE SEQUENCE</scope>
</reference>
<dbReference type="InterPro" id="IPR002418">
    <property type="entry name" value="Tscrpt_reg_Myc"/>
</dbReference>
<dbReference type="PIRSF" id="PIRSF001705">
    <property type="entry name" value="Myc_protein"/>
    <property type="match status" value="1"/>
</dbReference>
<dbReference type="Proteomes" id="UP001176940">
    <property type="component" value="Unassembled WGS sequence"/>
</dbReference>
<feature type="compositionally biased region" description="Low complexity" evidence="3">
    <location>
        <begin position="228"/>
        <end position="267"/>
    </location>
</feature>